<dbReference type="RefSeq" id="WP_091670519.1">
    <property type="nucleotide sequence ID" value="NZ_FOKG01000002.1"/>
</dbReference>
<gene>
    <name evidence="4" type="ORF">SAMN05216266_102295</name>
</gene>
<accession>A0A1I0WZ62</accession>
<evidence type="ECO:0000259" key="3">
    <source>
        <dbReference type="Pfam" id="PF01551"/>
    </source>
</evidence>
<dbReference type="GO" id="GO:0004222">
    <property type="term" value="F:metalloendopeptidase activity"/>
    <property type="evidence" value="ECO:0007669"/>
    <property type="project" value="TreeGrafter"/>
</dbReference>
<dbReference type="AlphaFoldDB" id="A0A1I0WZ62"/>
<keyword evidence="1 2" id="KW-0732">Signal</keyword>
<sequence length="191" mass="19904">MRLSTARRSLAGVVAGTAAVLALATPVTATAGTTDVSTAAGSGDVGIQAVNLRTPFDCGQVWNANTRTNHNPQNSVDFQRSGALNKNVRSSAAGTVETVRNLGNTSYGKYIVVRHAEGWKTLYAHLNSFNVSVGQRVSTGTIIGKVGSTGGSTGPHLHYEQRLNGVVKRVVLNGVAIRYFGNTTITSSTGC</sequence>
<dbReference type="InterPro" id="IPR006311">
    <property type="entry name" value="TAT_signal"/>
</dbReference>
<dbReference type="Pfam" id="PF01551">
    <property type="entry name" value="Peptidase_M23"/>
    <property type="match status" value="1"/>
</dbReference>
<keyword evidence="5" id="KW-1185">Reference proteome</keyword>
<feature type="signal peptide" evidence="2">
    <location>
        <begin position="1"/>
        <end position="31"/>
    </location>
</feature>
<dbReference type="PROSITE" id="PS51318">
    <property type="entry name" value="TAT"/>
    <property type="match status" value="1"/>
</dbReference>
<name>A0A1I0WZ62_9PSEU</name>
<dbReference type="PANTHER" id="PTHR21666">
    <property type="entry name" value="PEPTIDASE-RELATED"/>
    <property type="match status" value="1"/>
</dbReference>
<protein>
    <submittedName>
        <fullName evidence="4">Peptidase family M23</fullName>
    </submittedName>
</protein>
<evidence type="ECO:0000313" key="4">
    <source>
        <dbReference type="EMBL" id="SFA93376.1"/>
    </source>
</evidence>
<dbReference type="EMBL" id="FOKG01000002">
    <property type="protein sequence ID" value="SFA93376.1"/>
    <property type="molecule type" value="Genomic_DNA"/>
</dbReference>
<evidence type="ECO:0000256" key="2">
    <source>
        <dbReference type="SAM" id="SignalP"/>
    </source>
</evidence>
<dbReference type="InterPro" id="IPR050570">
    <property type="entry name" value="Cell_wall_metabolism_enzyme"/>
</dbReference>
<evidence type="ECO:0000313" key="5">
    <source>
        <dbReference type="Proteomes" id="UP000243799"/>
    </source>
</evidence>
<proteinExistence type="predicted"/>
<organism evidence="4 5">
    <name type="scientific">Amycolatopsis marina</name>
    <dbReference type="NCBI Taxonomy" id="490629"/>
    <lineage>
        <taxon>Bacteria</taxon>
        <taxon>Bacillati</taxon>
        <taxon>Actinomycetota</taxon>
        <taxon>Actinomycetes</taxon>
        <taxon>Pseudonocardiales</taxon>
        <taxon>Pseudonocardiaceae</taxon>
        <taxon>Amycolatopsis</taxon>
    </lineage>
</organism>
<dbReference type="STRING" id="490629.SAMN05216266_102295"/>
<dbReference type="Gene3D" id="2.70.70.10">
    <property type="entry name" value="Glucose Permease (Domain IIA)"/>
    <property type="match status" value="1"/>
</dbReference>
<dbReference type="OrthoDB" id="1099523at2"/>
<reference evidence="5" key="1">
    <citation type="submission" date="2016-10" db="EMBL/GenBank/DDBJ databases">
        <authorList>
            <person name="Varghese N."/>
            <person name="Submissions S."/>
        </authorList>
    </citation>
    <scope>NUCLEOTIDE SEQUENCE [LARGE SCALE GENOMIC DNA]</scope>
    <source>
        <strain evidence="5">CGMCC 4.3568</strain>
    </source>
</reference>
<dbReference type="Proteomes" id="UP000243799">
    <property type="component" value="Unassembled WGS sequence"/>
</dbReference>
<feature type="chain" id="PRO_5017187361" evidence="2">
    <location>
        <begin position="32"/>
        <end position="191"/>
    </location>
</feature>
<dbReference type="PANTHER" id="PTHR21666:SF289">
    <property type="entry name" value="L-ALA--D-GLU ENDOPEPTIDASE"/>
    <property type="match status" value="1"/>
</dbReference>
<dbReference type="CDD" id="cd12797">
    <property type="entry name" value="M23_peptidase"/>
    <property type="match status" value="1"/>
</dbReference>
<dbReference type="SUPFAM" id="SSF51261">
    <property type="entry name" value="Duplicated hybrid motif"/>
    <property type="match status" value="1"/>
</dbReference>
<dbReference type="InterPro" id="IPR011055">
    <property type="entry name" value="Dup_hybrid_motif"/>
</dbReference>
<evidence type="ECO:0000256" key="1">
    <source>
        <dbReference type="ARBA" id="ARBA00022729"/>
    </source>
</evidence>
<dbReference type="InterPro" id="IPR016047">
    <property type="entry name" value="M23ase_b-sheet_dom"/>
</dbReference>
<feature type="domain" description="M23ase beta-sheet core" evidence="3">
    <location>
        <begin position="76"/>
        <end position="165"/>
    </location>
</feature>